<evidence type="ECO:0000259" key="8">
    <source>
        <dbReference type="Pfam" id="PF00441"/>
    </source>
</evidence>
<dbReference type="PANTHER" id="PTHR48083:SF13">
    <property type="entry name" value="ACYL-COA DEHYDROGENASE FAMILY MEMBER 11"/>
    <property type="match status" value="1"/>
</dbReference>
<accession>A0A2S4HCK3</accession>
<dbReference type="InterPro" id="IPR013786">
    <property type="entry name" value="AcylCoA_DH/ox_N"/>
</dbReference>
<evidence type="ECO:0000259" key="10">
    <source>
        <dbReference type="Pfam" id="PF02771"/>
    </source>
</evidence>
<feature type="domain" description="Acyl-CoA dehydrogenase/oxidase C-terminal" evidence="8">
    <location>
        <begin position="234"/>
        <end position="383"/>
    </location>
</feature>
<dbReference type="Gene3D" id="1.20.140.10">
    <property type="entry name" value="Butyryl-CoA Dehydrogenase, subunit A, domain 3"/>
    <property type="match status" value="1"/>
</dbReference>
<dbReference type="EMBL" id="PQGG01000035">
    <property type="protein sequence ID" value="POP51732.1"/>
    <property type="molecule type" value="Genomic_DNA"/>
</dbReference>
<sequence length="406" mass="45607">MLVSESLAWFEVRQRTKEFLEQRIYPAEAVLQGADKVVSERKLAELMTAAKAEGLWALGHPKEIGGQGMPFLDYVYINEVIGRSEYAQRVFGTYSLQDSLMLKQYASPQQQEQYLRPLVAGEICPSFAMTEPALASSDPSQLQTRAVLEDGHWRINGHKWFTTGADIAAYTTIMCRTEPDAPDHKAFSMIIVPTDSVGYEILRDTPLLGLNSGHFEVKYNDICVPEHHLLGGRGEGFVIAQRRLGPGRIFHCMRWLGQAQRAFDLMCERLHSRSAFGSSLADKQLMQQHVFDSLAEIQACRQLTLHAARCIDSGDAARVEIGAIKVVGARMLHNVVDRAIQVYGAAGLTDDTPLSRMYRHAREARIYDGPDEVHIQSVAKQVLKRYRDKGRGWDFGERDAEWANTP</sequence>
<dbReference type="InterPro" id="IPR009100">
    <property type="entry name" value="AcylCoA_DH/oxidase_NM_dom_sf"/>
</dbReference>
<dbReference type="Gene3D" id="1.10.540.10">
    <property type="entry name" value="Acyl-CoA dehydrogenase/oxidase, N-terminal domain"/>
    <property type="match status" value="1"/>
</dbReference>
<evidence type="ECO:0000256" key="1">
    <source>
        <dbReference type="ARBA" id="ARBA00001974"/>
    </source>
</evidence>
<dbReference type="InterPro" id="IPR037069">
    <property type="entry name" value="AcylCoA_DH/ox_N_sf"/>
</dbReference>
<dbReference type="InterPro" id="IPR009075">
    <property type="entry name" value="AcylCo_DH/oxidase_C"/>
</dbReference>
<dbReference type="Pfam" id="PF02770">
    <property type="entry name" value="Acyl-CoA_dh_M"/>
    <property type="match status" value="1"/>
</dbReference>
<comment type="similarity">
    <text evidence="2 7">Belongs to the acyl-CoA dehydrogenase family.</text>
</comment>
<dbReference type="GO" id="GO:0005737">
    <property type="term" value="C:cytoplasm"/>
    <property type="evidence" value="ECO:0007669"/>
    <property type="project" value="TreeGrafter"/>
</dbReference>
<evidence type="ECO:0000256" key="5">
    <source>
        <dbReference type="ARBA" id="ARBA00022827"/>
    </source>
</evidence>
<keyword evidence="5 7" id="KW-0274">FAD</keyword>
<gene>
    <name evidence="11" type="ORF">C0068_15355</name>
</gene>
<reference evidence="11" key="1">
    <citation type="submission" date="2018-01" db="EMBL/GenBank/DDBJ databases">
        <authorList>
            <person name="Yu X.-D."/>
        </authorList>
    </citation>
    <scope>NUCLEOTIDE SEQUENCE</scope>
    <source>
        <strain evidence="11">ZX-21</strain>
    </source>
</reference>
<evidence type="ECO:0000256" key="3">
    <source>
        <dbReference type="ARBA" id="ARBA00011738"/>
    </source>
</evidence>
<dbReference type="GO" id="GO:0033539">
    <property type="term" value="P:fatty acid beta-oxidation using acyl-CoA dehydrogenase"/>
    <property type="evidence" value="ECO:0007669"/>
    <property type="project" value="TreeGrafter"/>
</dbReference>
<dbReference type="AlphaFoldDB" id="A0A2S4HCK3"/>
<dbReference type="GO" id="GO:0003995">
    <property type="term" value="F:acyl-CoA dehydrogenase activity"/>
    <property type="evidence" value="ECO:0007669"/>
    <property type="project" value="TreeGrafter"/>
</dbReference>
<evidence type="ECO:0000256" key="6">
    <source>
        <dbReference type="ARBA" id="ARBA00023002"/>
    </source>
</evidence>
<dbReference type="Proteomes" id="UP000237222">
    <property type="component" value="Unassembled WGS sequence"/>
</dbReference>
<dbReference type="InterPro" id="IPR050741">
    <property type="entry name" value="Acyl-CoA_dehydrogenase"/>
</dbReference>
<keyword evidence="6 7" id="KW-0560">Oxidoreductase</keyword>
<dbReference type="FunFam" id="2.40.110.10:FF:000002">
    <property type="entry name" value="Acyl-CoA dehydrogenase fadE12"/>
    <property type="match status" value="1"/>
</dbReference>
<dbReference type="SUPFAM" id="SSF47203">
    <property type="entry name" value="Acyl-CoA dehydrogenase C-terminal domain-like"/>
    <property type="match status" value="1"/>
</dbReference>
<evidence type="ECO:0000256" key="2">
    <source>
        <dbReference type="ARBA" id="ARBA00009347"/>
    </source>
</evidence>
<evidence type="ECO:0000313" key="11">
    <source>
        <dbReference type="EMBL" id="POP51732.1"/>
    </source>
</evidence>
<dbReference type="OrthoDB" id="9770681at2"/>
<dbReference type="SUPFAM" id="SSF56645">
    <property type="entry name" value="Acyl-CoA dehydrogenase NM domain-like"/>
    <property type="match status" value="1"/>
</dbReference>
<dbReference type="Gene3D" id="2.40.110.10">
    <property type="entry name" value="Butyryl-CoA Dehydrogenase, subunit A, domain 2"/>
    <property type="match status" value="1"/>
</dbReference>
<dbReference type="InterPro" id="IPR046373">
    <property type="entry name" value="Acyl-CoA_Oxase/DH_mid-dom_sf"/>
</dbReference>
<dbReference type="Pfam" id="PF02771">
    <property type="entry name" value="Acyl-CoA_dh_N"/>
    <property type="match status" value="1"/>
</dbReference>
<dbReference type="PANTHER" id="PTHR48083">
    <property type="entry name" value="MEDIUM-CHAIN SPECIFIC ACYL-COA DEHYDROGENASE, MITOCHONDRIAL-RELATED"/>
    <property type="match status" value="1"/>
</dbReference>
<dbReference type="InterPro" id="IPR006091">
    <property type="entry name" value="Acyl-CoA_Oxase/DH_mid-dom"/>
</dbReference>
<name>A0A2S4HCK3_9GAMM</name>
<evidence type="ECO:0000256" key="4">
    <source>
        <dbReference type="ARBA" id="ARBA00022630"/>
    </source>
</evidence>
<organism evidence="11 12">
    <name type="scientific">Zhongshania marina</name>
    <dbReference type="NCBI Taxonomy" id="2304603"/>
    <lineage>
        <taxon>Bacteria</taxon>
        <taxon>Pseudomonadati</taxon>
        <taxon>Pseudomonadota</taxon>
        <taxon>Gammaproteobacteria</taxon>
        <taxon>Cellvibrionales</taxon>
        <taxon>Spongiibacteraceae</taxon>
        <taxon>Zhongshania</taxon>
    </lineage>
</organism>
<evidence type="ECO:0000256" key="7">
    <source>
        <dbReference type="RuleBase" id="RU362125"/>
    </source>
</evidence>
<proteinExistence type="inferred from homology"/>
<dbReference type="Pfam" id="PF00441">
    <property type="entry name" value="Acyl-CoA_dh_1"/>
    <property type="match status" value="1"/>
</dbReference>
<evidence type="ECO:0000259" key="9">
    <source>
        <dbReference type="Pfam" id="PF02770"/>
    </source>
</evidence>
<feature type="domain" description="Acyl-CoA oxidase/dehydrogenase middle" evidence="9">
    <location>
        <begin position="126"/>
        <end position="212"/>
    </location>
</feature>
<comment type="cofactor">
    <cofactor evidence="1 7">
        <name>FAD</name>
        <dbReference type="ChEBI" id="CHEBI:57692"/>
    </cofactor>
</comment>
<evidence type="ECO:0000313" key="12">
    <source>
        <dbReference type="Proteomes" id="UP000237222"/>
    </source>
</evidence>
<comment type="subunit">
    <text evidence="3">Homodimer.</text>
</comment>
<feature type="domain" description="Acyl-CoA dehydrogenase/oxidase N-terminal" evidence="10">
    <location>
        <begin position="11"/>
        <end position="122"/>
    </location>
</feature>
<dbReference type="GO" id="GO:0050660">
    <property type="term" value="F:flavin adenine dinucleotide binding"/>
    <property type="evidence" value="ECO:0007669"/>
    <property type="project" value="InterPro"/>
</dbReference>
<keyword evidence="4 7" id="KW-0285">Flavoprotein</keyword>
<comment type="caution">
    <text evidence="11">The sequence shown here is derived from an EMBL/GenBank/DDBJ whole genome shotgun (WGS) entry which is preliminary data.</text>
</comment>
<dbReference type="InterPro" id="IPR036250">
    <property type="entry name" value="AcylCo_DH-like_C"/>
</dbReference>
<protein>
    <submittedName>
        <fullName evidence="11">Acyl-CoA dehydrogenase</fullName>
    </submittedName>
</protein>